<evidence type="ECO:0000313" key="2">
    <source>
        <dbReference type="Proteomes" id="UP000186594"/>
    </source>
</evidence>
<comment type="caution">
    <text evidence="1">The sequence shown here is derived from an EMBL/GenBank/DDBJ whole genome shotgun (WGS) entry which is preliminary data.</text>
</comment>
<gene>
    <name evidence="1" type="ORF">NEOLI_004698</name>
</gene>
<dbReference type="InterPro" id="IPR011990">
    <property type="entry name" value="TPR-like_helical_dom_sf"/>
</dbReference>
<keyword evidence="2" id="KW-1185">Reference proteome</keyword>
<accession>A0A1U7LKX4</accession>
<organism evidence="1 2">
    <name type="scientific">Neolecta irregularis (strain DAH-3)</name>
    <dbReference type="NCBI Taxonomy" id="1198029"/>
    <lineage>
        <taxon>Eukaryota</taxon>
        <taxon>Fungi</taxon>
        <taxon>Dikarya</taxon>
        <taxon>Ascomycota</taxon>
        <taxon>Taphrinomycotina</taxon>
        <taxon>Neolectales</taxon>
        <taxon>Neolectaceae</taxon>
        <taxon>Neolecta</taxon>
    </lineage>
</organism>
<evidence type="ECO:0000313" key="1">
    <source>
        <dbReference type="EMBL" id="OLL23288.1"/>
    </source>
</evidence>
<dbReference type="Proteomes" id="UP000186594">
    <property type="component" value="Unassembled WGS sequence"/>
</dbReference>
<protein>
    <submittedName>
        <fullName evidence="1">Pentatricopeptide repeat-containing protein</fullName>
    </submittedName>
</protein>
<dbReference type="AlphaFoldDB" id="A0A1U7LKX4"/>
<proteinExistence type="predicted"/>
<dbReference type="Gene3D" id="1.25.40.10">
    <property type="entry name" value="Tetratricopeptide repeat domain"/>
    <property type="match status" value="1"/>
</dbReference>
<name>A0A1U7LKX4_NEOID</name>
<sequence>MAGQVAFRTLIRLVKVVMTTHSLSLLQNVLQIQQKNTHPSLHKFRTYNRLIHMIGLKSGISKSDLWKKFEYIKTSQEFLLERMKERRHPLIREGFQGLITPYAYHNPNHVNEWLGRTCAAGLPARRTELVAALNSFSQYRQDLSSPSPLSLSYYDLSVSAMQVAMKPDAFEASREFGKIRERGGTPDVWSWGVLLHKAVRENVIGPEGIKNAWKKMLEDKTRPNQYLMQQIIRGVKGDTKEIINLLDQLPYPFALRVQSVQTYLEQLVENGSIVEATEIMLSETHPFEKYSSFRTSFYLDYNCWKVVIKGWSDTSGGNCAQRIARMKLMWDKMLSNGIEPSSSILFSVCKSAASFNSEDDEIPIQTTLIFEEMRTLFMKREKYPSLVINNNAWACFLHLAGKLSMVQVIMEALRLLSKQEGFPSKKTLSVALIYIYRHADSDILLETSRILKLWNKVYLPSRHHLNYVEQYML</sequence>
<dbReference type="EMBL" id="LXFE01001951">
    <property type="protein sequence ID" value="OLL23288.1"/>
    <property type="molecule type" value="Genomic_DNA"/>
</dbReference>
<reference evidence="1 2" key="1">
    <citation type="submission" date="2016-04" db="EMBL/GenBank/DDBJ databases">
        <title>Evolutionary innovation and constraint leading to complex multicellularity in the Ascomycota.</title>
        <authorList>
            <person name="Cisse O."/>
            <person name="Nguyen A."/>
            <person name="Hewitt D.A."/>
            <person name="Jedd G."/>
            <person name="Stajich J.E."/>
        </authorList>
    </citation>
    <scope>NUCLEOTIDE SEQUENCE [LARGE SCALE GENOMIC DNA]</scope>
    <source>
        <strain evidence="1 2">DAH-3</strain>
    </source>
</reference>